<dbReference type="InterPro" id="IPR023772">
    <property type="entry name" value="DNA-bd_HTH_TetR-type_CS"/>
</dbReference>
<dbReference type="InterPro" id="IPR009057">
    <property type="entry name" value="Homeodomain-like_sf"/>
</dbReference>
<organism evidence="4 5">
    <name type="scientific">Rhizobium alvei</name>
    <dbReference type="NCBI Taxonomy" id="1132659"/>
    <lineage>
        <taxon>Bacteria</taxon>
        <taxon>Pseudomonadati</taxon>
        <taxon>Pseudomonadota</taxon>
        <taxon>Alphaproteobacteria</taxon>
        <taxon>Hyphomicrobiales</taxon>
        <taxon>Rhizobiaceae</taxon>
        <taxon>Rhizobium/Agrobacterium group</taxon>
        <taxon>Rhizobium</taxon>
    </lineage>
</organism>
<keyword evidence="5" id="KW-1185">Reference proteome</keyword>
<dbReference type="EMBL" id="JAUOZU010000009">
    <property type="protein sequence ID" value="MDO6965093.1"/>
    <property type="molecule type" value="Genomic_DNA"/>
</dbReference>
<feature type="domain" description="HTH tetR-type" evidence="3">
    <location>
        <begin position="6"/>
        <end position="72"/>
    </location>
</feature>
<name>A0ABT8YNZ3_9HYPH</name>
<evidence type="ECO:0000313" key="5">
    <source>
        <dbReference type="Proteomes" id="UP001174932"/>
    </source>
</evidence>
<dbReference type="Gene3D" id="1.10.357.10">
    <property type="entry name" value="Tetracycline Repressor, domain 2"/>
    <property type="match status" value="1"/>
</dbReference>
<dbReference type="Proteomes" id="UP001174932">
    <property type="component" value="Unassembled WGS sequence"/>
</dbReference>
<dbReference type="SUPFAM" id="SSF46689">
    <property type="entry name" value="Homeodomain-like"/>
    <property type="match status" value="1"/>
</dbReference>
<dbReference type="PROSITE" id="PS50977">
    <property type="entry name" value="HTH_TETR_2"/>
    <property type="match status" value="1"/>
</dbReference>
<dbReference type="InterPro" id="IPR001647">
    <property type="entry name" value="HTH_TetR"/>
</dbReference>
<gene>
    <name evidence="4" type="ORF">Q4481_14080</name>
</gene>
<dbReference type="RefSeq" id="WP_304377027.1">
    <property type="nucleotide sequence ID" value="NZ_JAUOZU010000009.1"/>
</dbReference>
<accession>A0ABT8YNZ3</accession>
<protein>
    <submittedName>
        <fullName evidence="4">TetR/AcrR family transcriptional regulator</fullName>
    </submittedName>
</protein>
<evidence type="ECO:0000256" key="1">
    <source>
        <dbReference type="ARBA" id="ARBA00023125"/>
    </source>
</evidence>
<evidence type="ECO:0000313" key="4">
    <source>
        <dbReference type="EMBL" id="MDO6965093.1"/>
    </source>
</evidence>
<evidence type="ECO:0000259" key="3">
    <source>
        <dbReference type="PROSITE" id="PS50977"/>
    </source>
</evidence>
<feature type="DNA-binding region" description="H-T-H motif" evidence="2">
    <location>
        <begin position="35"/>
        <end position="54"/>
    </location>
</feature>
<sequence length="219" mass="24406">MQDTVKEPRQKRSHASFEQLMTTGVALLREGVLFSVAELSERSGVSVGSIYQRFGAKEIIYLTLQDRVLSEMDAEAVALFADTSGKALQERIDYAVKMYCGHVEKYEAVLRSLIQMDNSNPQAAERGQISCQKIESAFVASLLVGLQTEVAEPLRIEATFCFRMIFAATWHRITRQPLAIATEDRTWSEFAADMSILACRFLMAGLPNGRMQVSDALSP</sequence>
<proteinExistence type="predicted"/>
<evidence type="ECO:0000256" key="2">
    <source>
        <dbReference type="PROSITE-ProRule" id="PRU00335"/>
    </source>
</evidence>
<dbReference type="PROSITE" id="PS01081">
    <property type="entry name" value="HTH_TETR_1"/>
    <property type="match status" value="1"/>
</dbReference>
<keyword evidence="1 2" id="KW-0238">DNA-binding</keyword>
<reference evidence="4" key="2">
    <citation type="submission" date="2023-07" db="EMBL/GenBank/DDBJ databases">
        <authorList>
            <person name="Shen H."/>
        </authorList>
    </citation>
    <scope>NUCLEOTIDE SEQUENCE</scope>
    <source>
        <strain evidence="4">TNR-22</strain>
    </source>
</reference>
<reference evidence="4" key="1">
    <citation type="journal article" date="2015" name="Int. J. Syst. Evol. Microbiol.">
        <title>Rhizobium alvei sp. nov., isolated from a freshwater river.</title>
        <authorList>
            <person name="Sheu S.Y."/>
            <person name="Huang H.W."/>
            <person name="Young C.C."/>
            <person name="Chen W.M."/>
        </authorList>
    </citation>
    <scope>NUCLEOTIDE SEQUENCE</scope>
    <source>
        <strain evidence="4">TNR-22</strain>
    </source>
</reference>
<comment type="caution">
    <text evidence="4">The sequence shown here is derived from an EMBL/GenBank/DDBJ whole genome shotgun (WGS) entry which is preliminary data.</text>
</comment>